<dbReference type="AlphaFoldDB" id="A0A7J5AZW0"/>
<gene>
    <name evidence="2" type="ORF">F8O03_12760</name>
</gene>
<organism evidence="2 3">
    <name type="scientific">Pseudoclavibacter terrae</name>
    <dbReference type="NCBI Taxonomy" id="1530195"/>
    <lineage>
        <taxon>Bacteria</taxon>
        <taxon>Bacillati</taxon>
        <taxon>Actinomycetota</taxon>
        <taxon>Actinomycetes</taxon>
        <taxon>Micrococcales</taxon>
        <taxon>Microbacteriaceae</taxon>
        <taxon>Pseudoclavibacter</taxon>
    </lineage>
</organism>
<feature type="region of interest" description="Disordered" evidence="1">
    <location>
        <begin position="15"/>
        <end position="80"/>
    </location>
</feature>
<dbReference type="InterPro" id="IPR001544">
    <property type="entry name" value="Aminotrans_IV"/>
</dbReference>
<evidence type="ECO:0000256" key="1">
    <source>
        <dbReference type="SAM" id="MobiDB-lite"/>
    </source>
</evidence>
<sequence length="359" mass="38298">MGTLMRAFSVTLVTTRFPGSPHGSGRRRGRQNTPEATTSAPSPGPRLRSAAPLLGQNGAMQGHGAAEAGEGAARDDSGAAGREASVVSVVESWRVDSGRVIAHAAHRERFERSVGELFGDAATAHPLLWSGSPAGTNTVDADWRRIWADVFESVPLADSWFPRLSAHLAGEGEAGGDRVLVELALRPAPEARPLTKLVTRLDERRWPTVKGPDFPYLSEVRASAAEQGAADALLVDDRGVITEAAHGTVVGWRGETLVIPDGRRRVPGTTLGVLDKLLAMAGVPRVEGELRADPLAASADRGWDELWYLNTLHGISPVSMLDGTRLGLDVARVRRWRPRLEETSAVPLLDGRPSDGRGA</sequence>
<dbReference type="Gene3D" id="3.20.10.10">
    <property type="entry name" value="D-amino Acid Aminotransferase, subunit A, domain 2"/>
    <property type="match status" value="1"/>
</dbReference>
<keyword evidence="2" id="KW-0032">Aminotransferase</keyword>
<feature type="compositionally biased region" description="Low complexity" evidence="1">
    <location>
        <begin position="58"/>
        <end position="71"/>
    </location>
</feature>
<evidence type="ECO:0000313" key="3">
    <source>
        <dbReference type="Proteomes" id="UP000490386"/>
    </source>
</evidence>
<evidence type="ECO:0000313" key="2">
    <source>
        <dbReference type="EMBL" id="KAB1637153.1"/>
    </source>
</evidence>
<keyword evidence="2" id="KW-0808">Transferase</keyword>
<dbReference type="OrthoDB" id="4570776at2"/>
<accession>A0A7J5AZW0</accession>
<comment type="caution">
    <text evidence="2">The sequence shown here is derived from an EMBL/GenBank/DDBJ whole genome shotgun (WGS) entry which is preliminary data.</text>
</comment>
<name>A0A7J5AZW0_9MICO</name>
<dbReference type="Pfam" id="PF01063">
    <property type="entry name" value="Aminotran_4"/>
    <property type="match status" value="1"/>
</dbReference>
<dbReference type="InterPro" id="IPR043132">
    <property type="entry name" value="BCAT-like_C"/>
</dbReference>
<dbReference type="EMBL" id="WBJX01000004">
    <property type="protein sequence ID" value="KAB1637153.1"/>
    <property type="molecule type" value="Genomic_DNA"/>
</dbReference>
<dbReference type="SUPFAM" id="SSF56752">
    <property type="entry name" value="D-aminoacid aminotransferase-like PLP-dependent enzymes"/>
    <property type="match status" value="1"/>
</dbReference>
<reference evidence="2 3" key="1">
    <citation type="submission" date="2019-09" db="EMBL/GenBank/DDBJ databases">
        <title>Phylogeny of genus Pseudoclavibacter and closely related genus.</title>
        <authorList>
            <person name="Li Y."/>
        </authorList>
    </citation>
    <scope>NUCLEOTIDE SEQUENCE [LARGE SCALE GENOMIC DNA]</scope>
    <source>
        <strain evidence="2 3">THG-MD12</strain>
    </source>
</reference>
<proteinExistence type="predicted"/>
<feature type="compositionally biased region" description="Polar residues" evidence="1">
    <location>
        <begin position="31"/>
        <end position="41"/>
    </location>
</feature>
<protein>
    <submittedName>
        <fullName evidence="2">Aminotransferase class IV</fullName>
    </submittedName>
</protein>
<dbReference type="InterPro" id="IPR036038">
    <property type="entry name" value="Aminotransferase-like"/>
</dbReference>
<dbReference type="GO" id="GO:0008483">
    <property type="term" value="F:transaminase activity"/>
    <property type="evidence" value="ECO:0007669"/>
    <property type="project" value="UniProtKB-KW"/>
</dbReference>
<keyword evidence="3" id="KW-1185">Reference proteome</keyword>
<dbReference type="Proteomes" id="UP000490386">
    <property type="component" value="Unassembled WGS sequence"/>
</dbReference>